<proteinExistence type="predicted"/>
<reference evidence="1 2" key="1">
    <citation type="submission" date="2017-01" db="EMBL/GenBank/DDBJ databases">
        <authorList>
            <person name="Mah S.A."/>
            <person name="Swanson W.J."/>
            <person name="Moy G.W."/>
            <person name="Vacquier V.D."/>
        </authorList>
    </citation>
    <scope>NUCLEOTIDE SEQUENCE [LARGE SCALE GENOMIC DNA]</scope>
    <source>
        <strain evidence="1 2">M9</strain>
    </source>
</reference>
<dbReference type="AlphaFoldDB" id="A0A1R3VMD9"/>
<sequence>MLLPAAGMAEESLYSPAYGLSAGAWLWQPGLQYEDTHYRFNAQIPPPLPLEISNAGDSRFLTMLQGFQYGLTDQWSVAVQGRYAFRMKQNENNPGELKNGIRSPRLIAQWRGELDPRWVLTANAGFQYNPEINSGLNSYFAGSRLTYRWDTNQTLSLNWLETQFRDIDSRLSTLEAQLTWPMGVYLGSVTLATAKLAGGDFEGITLNDLPMSLSGTRDARRYSAVTIGVSRPIAENVWLGIDYYRETFTTDYRIEPGNGVADDNSRLQELRITARVLF</sequence>
<name>A0A1R3VMD9_9GAMM</name>
<dbReference type="RefSeq" id="WP_076754113.1">
    <property type="nucleotide sequence ID" value="NZ_CP023018.1"/>
</dbReference>
<dbReference type="STRING" id="233100.SAMN05216526_0156"/>
<dbReference type="EMBL" id="FTPK01000001">
    <property type="protein sequence ID" value="SIT65706.1"/>
    <property type="molecule type" value="Genomic_DNA"/>
</dbReference>
<evidence type="ECO:0000313" key="2">
    <source>
        <dbReference type="Proteomes" id="UP000223759"/>
    </source>
</evidence>
<protein>
    <submittedName>
        <fullName evidence="1">Uncharacterized protein</fullName>
    </submittedName>
</protein>
<dbReference type="InterPro" id="IPR036709">
    <property type="entry name" value="Autotransporte_beta_dom_sf"/>
</dbReference>
<evidence type="ECO:0000313" key="1">
    <source>
        <dbReference type="EMBL" id="SIT65706.1"/>
    </source>
</evidence>
<dbReference type="Proteomes" id="UP000223759">
    <property type="component" value="Unassembled WGS sequence"/>
</dbReference>
<accession>A0A1R3VMD9</accession>
<organism evidence="1 2">
    <name type="scientific">Ectothiorhodosinus mongolicus</name>
    <dbReference type="NCBI Taxonomy" id="233100"/>
    <lineage>
        <taxon>Bacteria</taxon>
        <taxon>Pseudomonadati</taxon>
        <taxon>Pseudomonadota</taxon>
        <taxon>Gammaproteobacteria</taxon>
        <taxon>Chromatiales</taxon>
        <taxon>Ectothiorhodospiraceae</taxon>
        <taxon>Ectothiorhodosinus</taxon>
    </lineage>
</organism>
<dbReference type="SUPFAM" id="SSF103515">
    <property type="entry name" value="Autotransporter"/>
    <property type="match status" value="1"/>
</dbReference>
<gene>
    <name evidence="1" type="ORF">SAMN05216526_0156</name>
</gene>
<keyword evidence="2" id="KW-1185">Reference proteome</keyword>